<evidence type="ECO:0000256" key="1">
    <source>
        <dbReference type="ARBA" id="ARBA00006962"/>
    </source>
</evidence>
<organism evidence="6 7">
    <name type="scientific">Amycolatopsis silviterrae</name>
    <dbReference type="NCBI Taxonomy" id="1656914"/>
    <lineage>
        <taxon>Bacteria</taxon>
        <taxon>Bacillati</taxon>
        <taxon>Actinomycetota</taxon>
        <taxon>Actinomycetes</taxon>
        <taxon>Pseudonocardiales</taxon>
        <taxon>Pseudonocardiaceae</taxon>
        <taxon>Amycolatopsis</taxon>
    </lineage>
</organism>
<dbReference type="CDD" id="cd03784">
    <property type="entry name" value="GT1_Gtf-like"/>
    <property type="match status" value="1"/>
</dbReference>
<dbReference type="PANTHER" id="PTHR48050:SF13">
    <property type="entry name" value="STEROL 3-BETA-GLUCOSYLTRANSFERASE UGT80A2"/>
    <property type="match status" value="1"/>
</dbReference>
<proteinExistence type="inferred from homology"/>
<evidence type="ECO:0000256" key="3">
    <source>
        <dbReference type="ARBA" id="ARBA00022679"/>
    </source>
</evidence>
<evidence type="ECO:0000313" key="7">
    <source>
        <dbReference type="Proteomes" id="UP001597483"/>
    </source>
</evidence>
<dbReference type="InterPro" id="IPR048284">
    <property type="entry name" value="EryCIII-like_N"/>
</dbReference>
<reference evidence="7" key="1">
    <citation type="journal article" date="2019" name="Int. J. Syst. Evol. Microbiol.">
        <title>The Global Catalogue of Microorganisms (GCM) 10K type strain sequencing project: providing services to taxonomists for standard genome sequencing and annotation.</title>
        <authorList>
            <consortium name="The Broad Institute Genomics Platform"/>
            <consortium name="The Broad Institute Genome Sequencing Center for Infectious Disease"/>
            <person name="Wu L."/>
            <person name="Ma J."/>
        </authorList>
    </citation>
    <scope>NUCLEOTIDE SEQUENCE [LARGE SCALE GENOMIC DNA]</scope>
    <source>
        <strain evidence="7">CGMCC 4.7641</strain>
    </source>
</reference>
<dbReference type="EMBL" id="JBHUKS010000003">
    <property type="protein sequence ID" value="MFD2466245.1"/>
    <property type="molecule type" value="Genomic_DNA"/>
</dbReference>
<protein>
    <submittedName>
        <fullName evidence="6">Glycosyltransferase</fullName>
    </submittedName>
</protein>
<dbReference type="Pfam" id="PF21036">
    <property type="entry name" value="EryCIII-like_N"/>
    <property type="match status" value="1"/>
</dbReference>
<keyword evidence="7" id="KW-1185">Reference proteome</keyword>
<evidence type="ECO:0000259" key="4">
    <source>
        <dbReference type="Pfam" id="PF06722"/>
    </source>
</evidence>
<keyword evidence="3" id="KW-0808">Transferase</keyword>
<dbReference type="InterPro" id="IPR010610">
    <property type="entry name" value="EryCIII-like_C"/>
</dbReference>
<name>A0ABW5GZ31_9PSEU</name>
<accession>A0ABW5GZ31</accession>
<feature type="domain" description="Erythromycin biosynthesis protein CIII-like N-terminal" evidence="5">
    <location>
        <begin position="100"/>
        <end position="165"/>
    </location>
</feature>
<dbReference type="Proteomes" id="UP001597483">
    <property type="component" value="Unassembled WGS sequence"/>
</dbReference>
<dbReference type="RefSeq" id="WP_378299988.1">
    <property type="nucleotide sequence ID" value="NZ_JBHUKS010000003.1"/>
</dbReference>
<evidence type="ECO:0000256" key="2">
    <source>
        <dbReference type="ARBA" id="ARBA00022676"/>
    </source>
</evidence>
<comment type="caution">
    <text evidence="6">The sequence shown here is derived from an EMBL/GenBank/DDBJ whole genome shotgun (WGS) entry which is preliminary data.</text>
</comment>
<gene>
    <name evidence="6" type="ORF">ACFSVL_02500</name>
</gene>
<evidence type="ECO:0000313" key="6">
    <source>
        <dbReference type="EMBL" id="MFD2466245.1"/>
    </source>
</evidence>
<feature type="domain" description="Erythromycin biosynthesis protein CIII-like C-terminal" evidence="4">
    <location>
        <begin position="231"/>
        <end position="374"/>
    </location>
</feature>
<keyword evidence="2" id="KW-0328">Glycosyltransferase</keyword>
<dbReference type="InterPro" id="IPR002213">
    <property type="entry name" value="UDP_glucos_trans"/>
</dbReference>
<dbReference type="Pfam" id="PF06722">
    <property type="entry name" value="EryCIII-like_C"/>
    <property type="match status" value="1"/>
</dbReference>
<comment type="similarity">
    <text evidence="1">Belongs to the glycosyltransferase 28 family.</text>
</comment>
<sequence length="377" mass="38941">MKLLFSATPAFGHILPLVPLMQAAVDAGHAVGLLSSGGFRDTVREELPPEVAYLEAGALPGEFSAEAAHRTGADVFHPTPPVIGEIFGGARVDLGLDDSIAQAAAWSPDVVLAEPFDAIGPLVAARLGIAWHQAGIGPALPSVIAEEINRAADIRYERLKLRRVPASSYLDPCPPPLQDPDWSSDLPVRAVRPQAHRRPKEVSVDLPAFDKPTVLVTLGTIFSAPATLSATVAAVASTGANVIATLGSALRLSDADAVPEELPADSAQVRYVPFVPLDQLLAKADLVVSAGGIGTIVGALAHGLPMVVWPQGADQPINADRAAASGASLAAHTAAEISGAVSEILQGERYRQRARAIAAEIAVLPSPAEVIAEITAG</sequence>
<dbReference type="SUPFAM" id="SSF53756">
    <property type="entry name" value="UDP-Glycosyltransferase/glycogen phosphorylase"/>
    <property type="match status" value="1"/>
</dbReference>
<evidence type="ECO:0000259" key="5">
    <source>
        <dbReference type="Pfam" id="PF21036"/>
    </source>
</evidence>
<dbReference type="Gene3D" id="3.40.50.2000">
    <property type="entry name" value="Glycogen Phosphorylase B"/>
    <property type="match status" value="2"/>
</dbReference>
<dbReference type="InterPro" id="IPR050426">
    <property type="entry name" value="Glycosyltransferase_28"/>
</dbReference>
<dbReference type="PANTHER" id="PTHR48050">
    <property type="entry name" value="STEROL 3-BETA-GLUCOSYLTRANSFERASE"/>
    <property type="match status" value="1"/>
</dbReference>